<dbReference type="InterPro" id="IPR036390">
    <property type="entry name" value="WH_DNA-bd_sf"/>
</dbReference>
<protein>
    <submittedName>
        <fullName evidence="5">GntR family transcriptional regulator</fullName>
    </submittedName>
</protein>
<dbReference type="SMART" id="SM00345">
    <property type="entry name" value="HTH_GNTR"/>
    <property type="match status" value="1"/>
</dbReference>
<dbReference type="InterPro" id="IPR036388">
    <property type="entry name" value="WH-like_DNA-bd_sf"/>
</dbReference>
<evidence type="ECO:0000313" key="6">
    <source>
        <dbReference type="Proteomes" id="UP001209083"/>
    </source>
</evidence>
<dbReference type="Gene3D" id="1.10.10.10">
    <property type="entry name" value="Winged helix-like DNA-binding domain superfamily/Winged helix DNA-binding domain"/>
    <property type="match status" value="1"/>
</dbReference>
<dbReference type="PANTHER" id="PTHR38445">
    <property type="entry name" value="HTH-TYPE TRANSCRIPTIONAL REPRESSOR YTRA"/>
    <property type="match status" value="1"/>
</dbReference>
<evidence type="ECO:0000259" key="4">
    <source>
        <dbReference type="SMART" id="SM00345"/>
    </source>
</evidence>
<name>A0ABY8QVE1_9MICO</name>
<dbReference type="RefSeq" id="WP_349639710.1">
    <property type="nucleotide sequence ID" value="NZ_CP090958.1"/>
</dbReference>
<gene>
    <name evidence="5" type="ORF">LWF01_03775</name>
</gene>
<sequence>MIDEGRPIFLQIAEQIENSILDGSLLEESKAPSTNELAAFHRINPATAGKGINQLVADEILYKRRGIGMFVSPGARARLLARRREQFFIQYVQPVQREARKLGLSGEQLAEMLKREEVNS</sequence>
<keyword evidence="1" id="KW-0805">Transcription regulation</keyword>
<feature type="domain" description="HTH gntR-type" evidence="4">
    <location>
        <begin position="12"/>
        <end position="71"/>
    </location>
</feature>
<organism evidence="5 6">
    <name type="scientific">Saxibacter everestensis</name>
    <dbReference type="NCBI Taxonomy" id="2909229"/>
    <lineage>
        <taxon>Bacteria</taxon>
        <taxon>Bacillati</taxon>
        <taxon>Actinomycetota</taxon>
        <taxon>Actinomycetes</taxon>
        <taxon>Micrococcales</taxon>
        <taxon>Brevibacteriaceae</taxon>
        <taxon>Saxibacter</taxon>
    </lineage>
</organism>
<dbReference type="EMBL" id="CP090958">
    <property type="protein sequence ID" value="WGW12903.1"/>
    <property type="molecule type" value="Genomic_DNA"/>
</dbReference>
<accession>A0ABY8QVE1</accession>
<keyword evidence="6" id="KW-1185">Reference proteome</keyword>
<reference evidence="5 6" key="1">
    <citation type="submission" date="2023-05" db="EMBL/GenBank/DDBJ databases">
        <title>Lithophilousrod everest ZFBP1038 complete genpme.</title>
        <authorList>
            <person name="Tian M."/>
        </authorList>
    </citation>
    <scope>NUCLEOTIDE SEQUENCE [LARGE SCALE GENOMIC DNA]</scope>
    <source>
        <strain evidence="5 6">ZFBP1038</strain>
    </source>
</reference>
<evidence type="ECO:0000313" key="5">
    <source>
        <dbReference type="EMBL" id="WGW12903.1"/>
    </source>
</evidence>
<evidence type="ECO:0000256" key="2">
    <source>
        <dbReference type="ARBA" id="ARBA00023125"/>
    </source>
</evidence>
<evidence type="ECO:0000256" key="3">
    <source>
        <dbReference type="ARBA" id="ARBA00023163"/>
    </source>
</evidence>
<dbReference type="SUPFAM" id="SSF46785">
    <property type="entry name" value="Winged helix' DNA-binding domain"/>
    <property type="match status" value="1"/>
</dbReference>
<dbReference type="PANTHER" id="PTHR38445:SF10">
    <property type="entry name" value="GNTR-FAMILY TRANSCRIPTIONAL REGULATOR"/>
    <property type="match status" value="1"/>
</dbReference>
<keyword evidence="3" id="KW-0804">Transcription</keyword>
<evidence type="ECO:0000256" key="1">
    <source>
        <dbReference type="ARBA" id="ARBA00023015"/>
    </source>
</evidence>
<proteinExistence type="predicted"/>
<dbReference type="CDD" id="cd07377">
    <property type="entry name" value="WHTH_GntR"/>
    <property type="match status" value="1"/>
</dbReference>
<dbReference type="Proteomes" id="UP001209083">
    <property type="component" value="Chromosome"/>
</dbReference>
<dbReference type="InterPro" id="IPR000524">
    <property type="entry name" value="Tscrpt_reg_HTH_GntR"/>
</dbReference>
<keyword evidence="2" id="KW-0238">DNA-binding</keyword>
<dbReference type="Pfam" id="PF00392">
    <property type="entry name" value="GntR"/>
    <property type="match status" value="1"/>
</dbReference>